<feature type="region of interest" description="Disordered" evidence="2">
    <location>
        <begin position="1139"/>
        <end position="1165"/>
    </location>
</feature>
<protein>
    <submittedName>
        <fullName evidence="3">Uncharacterized protein</fullName>
    </submittedName>
</protein>
<feature type="coiled-coil region" evidence="1">
    <location>
        <begin position="468"/>
        <end position="498"/>
    </location>
</feature>
<name>A0AAE0FAE0_9CHLO</name>
<feature type="coiled-coil region" evidence="1">
    <location>
        <begin position="888"/>
        <end position="943"/>
    </location>
</feature>
<feature type="coiled-coil region" evidence="1">
    <location>
        <begin position="979"/>
        <end position="1024"/>
    </location>
</feature>
<feature type="coiled-coil region" evidence="1">
    <location>
        <begin position="1489"/>
        <end position="1572"/>
    </location>
</feature>
<accession>A0AAE0FAE0</accession>
<evidence type="ECO:0000256" key="1">
    <source>
        <dbReference type="SAM" id="Coils"/>
    </source>
</evidence>
<feature type="coiled-coil region" evidence="1">
    <location>
        <begin position="1057"/>
        <end position="1084"/>
    </location>
</feature>
<gene>
    <name evidence="3" type="ORF">CYMTET_34744</name>
</gene>
<dbReference type="EMBL" id="LGRX02021971">
    <property type="protein sequence ID" value="KAK3256091.1"/>
    <property type="molecule type" value="Genomic_DNA"/>
</dbReference>
<feature type="region of interest" description="Disordered" evidence="2">
    <location>
        <begin position="50"/>
        <end position="80"/>
    </location>
</feature>
<sequence>MPGEVWTRIISERRAPLTGSIRLHPNQSKEYLEFPTSSPEKAVALRALRGESSFMQTPSRTNGREGKASVRGTPEDGFGASIPTLLPPLSSNKRANASAALAASLLSQHPLTVQHKPQSTFFTTEASVDDDLPPRPQTCPPGDYFAAYGGSENGDRSGIPGLYTGLVKTANPKTKRSKSFKKGINQRPPMQSRKERAKEQAEKEARGEGVTALPSEPSIDALAKTAGPPPPNSLTSQMISGRYALQMEDGAFPTVPSAAWEELNFSQSTGVTPVGPPRRAALRALSKDRPLCSVSAAKRHAARSHPVKCKALRAGAGNGRTHPVLSRRAPFHGNWLSQPATGCHALCRQPSARACALAISCGRYSDRAGGLKCAWDTWQIVEAARKRLSPQTLAQVGLSEGDVYRLYRALRVYSVGFHQVVSELCGKIKQKDIREAVQRDVWCFFQKLWDEALQVGFESELVTMMCERDEAVSRLDAAEASRQEAQDKQQETQAALDKVVTQTLDQAILGRVHAEVVANLKSDLEHEVKAHMHCKLRSEEETKSMSEVHKIEMDNYKERLANHVAELERIRVQNGRYKVDYSTLEKRAYRLKLANTRHETMNSTLHQQLKQEAANAELDRKRREEAEQKLADRAKQYDEMETALADTSRSNNYLKGDMAFKHEQLLAAWERIAQLQRKVDNFDIELQKEKDKTLLEHQNMLKEKTLNATFHVRLEAITNEMDERDTKIEAMTKLHAEEKAALEALCTAGDEKVGQLEVDISVARAQLARKRGKKKAYKEEKINLEALVEKLKTRLVEQGFKDKIFIQQKLARINELNEVVRVLSEERQVVKERMEEEAGRGKRESDELIHKLEHRKAMLLFKQSLQKMKVQRLTSKLADANMNAAKSEGDLKAELQKSQERLEAMQEAVKAQAREIANKESMLASVKAELEAYARIAREAEMKAEEDVRAMKMEMDSMQMHMADYERVRAELALVRESSMNFEVERAEFEAQAREMEESYKEEIEQLEKTIQELEDEAVKLGKEHAAEVTALKDLLGMQDEQIAQLAKIGDNVGSEKQQLYDEIGKLKQEVSGKQQALDSLQNSMDRMTATANTRKRYMMMLQAVVGDESEDVHNVISALPFPSRASIEVHNIVNAKYPLESEHTRPAEEAGEGDSPGKTARMRDRGPFSLRADVDASGVDAPTEDRACIEMDKTWTRNLRMLAQLKLMLEKFSVMFTNTQDQRDKVQDELNSFKASSSSTTADLVEVKEKQKKEISKYQFAMAIQGILRTVFVRRIADKDHAIAKMMEHVEATELKLIDRADQVERSLQKLGEKEDALCNLLVSLDVIAAPPTTDQVHAGVEDMHETCATMLASATGSSKQLLDTQQTKMAALQKRNNELLVERDTVKEKYDAAKREAELASEIAADDESKLRALLEFLETFGGEAGVKQLHEDVQLAKEREAALMAQVAKYEKLLEDTGSAKTLESAKLAQMQARRNLQRAASTFERARLVQSKEDAESQKQQQEDHAGELQIQVQEWMVKTADLKDCVADLEAQIAAMAAEHAEEQARLQQEVEMAQQMQRTAEAARQAAAESVEALTAQCSHYQK</sequence>
<feature type="non-terminal residue" evidence="3">
    <location>
        <position position="1589"/>
    </location>
</feature>
<comment type="caution">
    <text evidence="3">The sequence shown here is derived from an EMBL/GenBank/DDBJ whole genome shotgun (WGS) entry which is preliminary data.</text>
</comment>
<reference evidence="3 4" key="1">
    <citation type="journal article" date="2015" name="Genome Biol. Evol.">
        <title>Comparative Genomics of a Bacterivorous Green Alga Reveals Evolutionary Causalities and Consequences of Phago-Mixotrophic Mode of Nutrition.</title>
        <authorList>
            <person name="Burns J.A."/>
            <person name="Paasch A."/>
            <person name="Narechania A."/>
            <person name="Kim E."/>
        </authorList>
    </citation>
    <scope>NUCLEOTIDE SEQUENCE [LARGE SCALE GENOMIC DNA]</scope>
    <source>
        <strain evidence="3 4">PLY_AMNH</strain>
    </source>
</reference>
<evidence type="ECO:0000313" key="3">
    <source>
        <dbReference type="EMBL" id="KAK3256091.1"/>
    </source>
</evidence>
<feature type="coiled-coil region" evidence="1">
    <location>
        <begin position="606"/>
        <end position="643"/>
    </location>
</feature>
<feature type="coiled-coil region" evidence="1">
    <location>
        <begin position="1364"/>
        <end position="1405"/>
    </location>
</feature>
<keyword evidence="1" id="KW-0175">Coiled coil</keyword>
<feature type="compositionally biased region" description="Basic and acidic residues" evidence="2">
    <location>
        <begin position="1140"/>
        <end position="1149"/>
    </location>
</feature>
<proteinExistence type="predicted"/>
<organism evidence="3 4">
    <name type="scientific">Cymbomonas tetramitiformis</name>
    <dbReference type="NCBI Taxonomy" id="36881"/>
    <lineage>
        <taxon>Eukaryota</taxon>
        <taxon>Viridiplantae</taxon>
        <taxon>Chlorophyta</taxon>
        <taxon>Pyramimonadophyceae</taxon>
        <taxon>Pyramimonadales</taxon>
        <taxon>Pyramimonadaceae</taxon>
        <taxon>Cymbomonas</taxon>
    </lineage>
</organism>
<feature type="coiled-coil region" evidence="1">
    <location>
        <begin position="760"/>
        <end position="833"/>
    </location>
</feature>
<dbReference type="Proteomes" id="UP001190700">
    <property type="component" value="Unassembled WGS sequence"/>
</dbReference>
<keyword evidence="4" id="KW-1185">Reference proteome</keyword>
<feature type="region of interest" description="Disordered" evidence="2">
    <location>
        <begin position="170"/>
        <end position="215"/>
    </location>
</feature>
<feature type="compositionally biased region" description="Basic and acidic residues" evidence="2">
    <location>
        <begin position="192"/>
        <end position="207"/>
    </location>
</feature>
<evidence type="ECO:0000313" key="4">
    <source>
        <dbReference type="Proteomes" id="UP001190700"/>
    </source>
</evidence>
<evidence type="ECO:0000256" key="2">
    <source>
        <dbReference type="SAM" id="MobiDB-lite"/>
    </source>
</evidence>